<dbReference type="PANTHER" id="PTHR30587:SF2">
    <property type="entry name" value="SURFACE PRESENTATION OF ANTIGENS PROTEIN SPAP"/>
    <property type="match status" value="1"/>
</dbReference>
<dbReference type="GO" id="GO:0005886">
    <property type="term" value="C:plasma membrane"/>
    <property type="evidence" value="ECO:0007669"/>
    <property type="project" value="UniProtKB-SubCell"/>
</dbReference>
<name>A0A4R7RXR8_9BACT</name>
<proteinExistence type="inferred from homology"/>
<dbReference type="PROSITE" id="PS01061">
    <property type="entry name" value="FLIP_2"/>
    <property type="match status" value="1"/>
</dbReference>
<organism evidence="8 9">
    <name type="scientific">Prosthecobacter fusiformis</name>
    <dbReference type="NCBI Taxonomy" id="48464"/>
    <lineage>
        <taxon>Bacteria</taxon>
        <taxon>Pseudomonadati</taxon>
        <taxon>Verrucomicrobiota</taxon>
        <taxon>Verrucomicrobiia</taxon>
        <taxon>Verrucomicrobiales</taxon>
        <taxon>Verrucomicrobiaceae</taxon>
        <taxon>Prosthecobacter</taxon>
    </lineage>
</organism>
<evidence type="ECO:0000256" key="5">
    <source>
        <dbReference type="ARBA" id="ARBA00022989"/>
    </source>
</evidence>
<evidence type="ECO:0000256" key="3">
    <source>
        <dbReference type="ARBA" id="ARBA00022475"/>
    </source>
</evidence>
<dbReference type="PRINTS" id="PR01302">
    <property type="entry name" value="TYPE3IMPPROT"/>
</dbReference>
<evidence type="ECO:0000256" key="7">
    <source>
        <dbReference type="SAM" id="Phobius"/>
    </source>
</evidence>
<dbReference type="PROSITE" id="PS01060">
    <property type="entry name" value="FLIP_1"/>
    <property type="match status" value="1"/>
</dbReference>
<dbReference type="RefSeq" id="WP_133795790.1">
    <property type="nucleotide sequence ID" value="NZ_SOCA01000004.1"/>
</dbReference>
<feature type="transmembrane region" description="Helical" evidence="7">
    <location>
        <begin position="198"/>
        <end position="219"/>
    </location>
</feature>
<dbReference type="NCBIfam" id="NF009438">
    <property type="entry name" value="PRK12797.1"/>
    <property type="match status" value="1"/>
</dbReference>
<comment type="subcellular location">
    <subcellularLocation>
        <location evidence="1">Cell membrane</location>
        <topology evidence="1">Multi-pass membrane protein</topology>
    </subcellularLocation>
</comment>
<evidence type="ECO:0000256" key="4">
    <source>
        <dbReference type="ARBA" id="ARBA00022692"/>
    </source>
</evidence>
<dbReference type="OrthoDB" id="9805111at2"/>
<evidence type="ECO:0000256" key="6">
    <source>
        <dbReference type="ARBA" id="ARBA00023136"/>
    </source>
</evidence>
<keyword evidence="5 7" id="KW-1133">Transmembrane helix</keyword>
<keyword evidence="9" id="KW-1185">Reference proteome</keyword>
<keyword evidence="6 7" id="KW-0472">Membrane</keyword>
<gene>
    <name evidence="8" type="ORF">EI77_02742</name>
</gene>
<evidence type="ECO:0000313" key="8">
    <source>
        <dbReference type="EMBL" id="TDU70694.1"/>
    </source>
</evidence>
<dbReference type="Pfam" id="PF00813">
    <property type="entry name" value="FliP"/>
    <property type="match status" value="1"/>
</dbReference>
<keyword evidence="4 7" id="KW-0812">Transmembrane</keyword>
<dbReference type="EMBL" id="SOCA01000004">
    <property type="protein sequence ID" value="TDU70694.1"/>
    <property type="molecule type" value="Genomic_DNA"/>
</dbReference>
<comment type="similarity">
    <text evidence="2">Belongs to the FliP/MopC/SpaP family.</text>
</comment>
<keyword evidence="3" id="KW-1003">Cell membrane</keyword>
<reference evidence="8 9" key="1">
    <citation type="submission" date="2019-03" db="EMBL/GenBank/DDBJ databases">
        <title>Genomic Encyclopedia of Archaeal and Bacterial Type Strains, Phase II (KMG-II): from individual species to whole genera.</title>
        <authorList>
            <person name="Goeker M."/>
        </authorList>
    </citation>
    <scope>NUCLEOTIDE SEQUENCE [LARGE SCALE GENOMIC DNA]</scope>
    <source>
        <strain evidence="8 9">ATCC 25309</strain>
    </source>
</reference>
<comment type="caution">
    <text evidence="8">The sequence shown here is derived from an EMBL/GenBank/DDBJ whole genome shotgun (WGS) entry which is preliminary data.</text>
</comment>
<dbReference type="Proteomes" id="UP000295662">
    <property type="component" value="Unassembled WGS sequence"/>
</dbReference>
<dbReference type="PANTHER" id="PTHR30587">
    <property type="entry name" value="FLAGELLAR BIOSYNTHETIC PROTEIN FLIP"/>
    <property type="match status" value="1"/>
</dbReference>
<feature type="transmembrane region" description="Helical" evidence="7">
    <location>
        <begin position="55"/>
        <end position="80"/>
    </location>
</feature>
<feature type="transmembrane region" description="Helical" evidence="7">
    <location>
        <begin position="12"/>
        <end position="35"/>
    </location>
</feature>
<dbReference type="InterPro" id="IPR005773">
    <property type="entry name" value="T3SS_YscR-like"/>
</dbReference>
<dbReference type="NCBIfam" id="TIGR01102">
    <property type="entry name" value="yscR"/>
    <property type="match status" value="1"/>
</dbReference>
<protein>
    <submittedName>
        <fullName evidence="8">Type III secretion protein R</fullName>
    </submittedName>
</protein>
<accession>A0A4R7RXR8</accession>
<dbReference type="AlphaFoldDB" id="A0A4R7RXR8"/>
<dbReference type="InterPro" id="IPR005838">
    <property type="entry name" value="T3SS_IM_P"/>
</dbReference>
<evidence type="ECO:0000256" key="2">
    <source>
        <dbReference type="ARBA" id="ARBA00006257"/>
    </source>
</evidence>
<sequence length="226" mass="24796">MTSFQIPDPLTLILLTAVLSMAPFFAIMATSYVKLVVVLSLVRNALGIQQIPPNMVLNGIAVILTIYIMAPVGQATFAAVENEDFKDFNAAKLRVVLEKGSTPIREFLDRHTSSHEKKFFLDTARRVWGNKSKIEISDSSFFVLIPAFTVSELTSAFQIGFLLYLPFIAIDLIVSNILLAMGMMMVSPMTISLPFKLLLFVLIDGWARLIHGLVLTYVIPAAGGGG</sequence>
<dbReference type="GO" id="GO:0009306">
    <property type="term" value="P:protein secretion"/>
    <property type="evidence" value="ECO:0007669"/>
    <property type="project" value="InterPro"/>
</dbReference>
<evidence type="ECO:0000256" key="1">
    <source>
        <dbReference type="ARBA" id="ARBA00004651"/>
    </source>
</evidence>
<evidence type="ECO:0000313" key="9">
    <source>
        <dbReference type="Proteomes" id="UP000295662"/>
    </source>
</evidence>
<feature type="transmembrane region" description="Helical" evidence="7">
    <location>
        <begin position="167"/>
        <end position="186"/>
    </location>
</feature>